<evidence type="ECO:0000256" key="5">
    <source>
        <dbReference type="ARBA" id="ARBA00022737"/>
    </source>
</evidence>
<dbReference type="Gene3D" id="1.10.510.10">
    <property type="entry name" value="Transferase(Phosphotransferase) domain 1"/>
    <property type="match status" value="1"/>
</dbReference>
<dbReference type="InterPro" id="IPR001680">
    <property type="entry name" value="WD40_rpt"/>
</dbReference>
<accession>A0AAD9G9E5</accession>
<proteinExistence type="predicted"/>
<protein>
    <submittedName>
        <fullName evidence="8">WD repeat-containing protein 5</fullName>
    </submittedName>
</protein>
<feature type="domain" description="Crinkler effector protein N-terminal" evidence="7">
    <location>
        <begin position="28"/>
        <end position="136"/>
    </location>
</feature>
<feature type="repeat" description="WD" evidence="6">
    <location>
        <begin position="599"/>
        <end position="640"/>
    </location>
</feature>
<keyword evidence="3" id="KW-0964">Secreted</keyword>
<dbReference type="InterPro" id="IPR020472">
    <property type="entry name" value="WD40_PAC1"/>
</dbReference>
<keyword evidence="5" id="KW-0677">Repeat</keyword>
<dbReference type="GO" id="GO:0006367">
    <property type="term" value="P:transcription initiation at RNA polymerase II promoter"/>
    <property type="evidence" value="ECO:0007669"/>
    <property type="project" value="TreeGrafter"/>
</dbReference>
<reference evidence="8" key="1">
    <citation type="submission" date="2023-08" db="EMBL/GenBank/DDBJ databases">
        <title>Reference Genome Resource for the Citrus Pathogen Phytophthora citrophthora.</title>
        <authorList>
            <person name="Moller H."/>
            <person name="Coetzee B."/>
            <person name="Rose L.J."/>
            <person name="Van Niekerk J.M."/>
        </authorList>
    </citation>
    <scope>NUCLEOTIDE SEQUENCE</scope>
    <source>
        <strain evidence="8">STE-U-9442</strain>
    </source>
</reference>
<dbReference type="FunFam" id="2.130.10.10:FF:003646">
    <property type="entry name" value="POC1 centriolar protein homolog"/>
    <property type="match status" value="1"/>
</dbReference>
<dbReference type="InterPro" id="IPR045379">
    <property type="entry name" value="Crinkler_N"/>
</dbReference>
<comment type="caution">
    <text evidence="8">The sequence shown here is derived from an EMBL/GenBank/DDBJ whole genome shotgun (WGS) entry which is preliminary data.</text>
</comment>
<dbReference type="Proteomes" id="UP001259832">
    <property type="component" value="Unassembled WGS sequence"/>
</dbReference>
<dbReference type="SUPFAM" id="SSF56112">
    <property type="entry name" value="Protein kinase-like (PK-like)"/>
    <property type="match status" value="1"/>
</dbReference>
<organism evidence="8 9">
    <name type="scientific">Phytophthora citrophthora</name>
    <dbReference type="NCBI Taxonomy" id="4793"/>
    <lineage>
        <taxon>Eukaryota</taxon>
        <taxon>Sar</taxon>
        <taxon>Stramenopiles</taxon>
        <taxon>Oomycota</taxon>
        <taxon>Peronosporomycetes</taxon>
        <taxon>Peronosporales</taxon>
        <taxon>Peronosporaceae</taxon>
        <taxon>Phytophthora</taxon>
    </lineage>
</organism>
<dbReference type="SMART" id="SM00320">
    <property type="entry name" value="WD40"/>
    <property type="match status" value="7"/>
</dbReference>
<dbReference type="EMBL" id="JASMQC010000026">
    <property type="protein sequence ID" value="KAK1934303.1"/>
    <property type="molecule type" value="Genomic_DNA"/>
</dbReference>
<sequence length="1287" mass="141440">MPHAFVLRQKFSLPSSSFQNLRARGKMVKLFCAIVGAAGSAFSVRVDESETVDELKKAIKADNSATITCDAKDLQLFLAKKGEAWLNVAGAAAVALDEYRHPQGFVWMDPTLWIKNDKYFGENFKPDQGQVHVLVVVPEQQSASIVLTKKRKLADISDSITPSSFAKCKGSGSWVKWLKKLNGQIECHRVERPDDETPIPVVLLNKTFASFEGNCKAIKISQNDCEFVRNLCHGLSTPYDNEGAFAQEARQLLTAYLLSDNPASTITPATVNGSVSDGSYCFGETLLLNLECKLQKGDGGGDPTMQNVAYYIKKLPRVIDRQFPCFLVDICGPFMSVFGIVNTSDEDAICEPLVMSFPLLFFDNEWLMVSLARMCASLKAAVQELTKSCSELSASRQNRAIGLRSTTLERLKFPYKDSAKRNGADVTFEYLEVVQRFVFKATHDGNNVIIKFAKRYGREVHEYCSSAGFAPKLLFYESLPNGWVFVVMEQLLLCPLRHADGEIVRDQLLKIKNTLKDKSFVHGDLQEHNVMWDTSKNRVVLIDFDWSGRDGVDTYPPFMNAEIAWPQGAVCGKPLRVDHDAYWIASIAARLTRRAHQTLSAHGKPISSLSFSPDDGFISTSSADCSVKIWKLTATNELETSPKTSLYGHDAGVSAACWSPDSRHLASASDDRTARLWDVETAKTLATLGATHRSLDAALTTPLSLLEGSSAALGLDEDEPNAGAVSADPPVESHKGFVSCVAFNPQGSLVATGSHDENVRLWDVRSGKTVAIIAAHQEPVVSVQFHPMDGSLLVTGGYDGLVRVWDVASRQCLRTIISEPAAPVGSASFTPNGRYVLSSTLDGTLRLWDYMRDICVRSYSGHVNRKFSMQCTFLEQQWNKQPVVACGSEDNRIFMWDVGTQEVASILPGHDHPVLALAAHPTRALMVSGSNRDVKMWGPSGDDNNKTDSQSNGTNSLLTCNIDAFKFLRRAFLSFGAVRRNVPAVLRLYSTCSCLTHARTECPRVVRRVVLQLEPFLRSFQREESVFISRVRPHIGGVVSSECCETAGGFLLDTTTSSILHEMNPKRLGIVVLFTVCVAVHPSVNARALQDLKPFHHPLFVVVSVRAVVAVDNFPRRSGSRHLFSQLLARVVTPFLKLGEARVVHVRVTTSAELMSTSNALARVIVTLRVGEALAAHLESCMDVSITSINVEDVNANTRRFVLDRIDVEMVLQNPAVVVGARVLLLPLEFVFQAFHDLVRAFALGIFVSLGANEAATTVVVVAHDVYKGNPSQIVTAKLLLKSCGKS</sequence>
<dbReference type="Gene3D" id="2.130.10.10">
    <property type="entry name" value="YVTN repeat-like/Quinoprotein amine dehydrogenase"/>
    <property type="match status" value="2"/>
</dbReference>
<dbReference type="Pfam" id="PF20147">
    <property type="entry name" value="Crinkler"/>
    <property type="match status" value="1"/>
</dbReference>
<feature type="repeat" description="WD" evidence="6">
    <location>
        <begin position="907"/>
        <end position="937"/>
    </location>
</feature>
<dbReference type="PANTHER" id="PTHR19879">
    <property type="entry name" value="TRANSCRIPTION INITIATION FACTOR TFIID"/>
    <property type="match status" value="1"/>
</dbReference>
<dbReference type="InterPro" id="IPR015943">
    <property type="entry name" value="WD40/YVTN_repeat-like_dom_sf"/>
</dbReference>
<dbReference type="GO" id="GO:0005669">
    <property type="term" value="C:transcription factor TFIID complex"/>
    <property type="evidence" value="ECO:0007669"/>
    <property type="project" value="TreeGrafter"/>
</dbReference>
<dbReference type="SUPFAM" id="SSF50978">
    <property type="entry name" value="WD40 repeat-like"/>
    <property type="match status" value="1"/>
</dbReference>
<evidence type="ECO:0000313" key="8">
    <source>
        <dbReference type="EMBL" id="KAK1934303.1"/>
    </source>
</evidence>
<dbReference type="CDD" id="cd00200">
    <property type="entry name" value="WD40"/>
    <property type="match status" value="1"/>
</dbReference>
<dbReference type="PANTHER" id="PTHR19879:SF1">
    <property type="entry name" value="CANNONBALL-RELATED"/>
    <property type="match status" value="1"/>
</dbReference>
<evidence type="ECO:0000256" key="4">
    <source>
        <dbReference type="ARBA" id="ARBA00022574"/>
    </source>
</evidence>
<dbReference type="GO" id="GO:0005576">
    <property type="term" value="C:extracellular region"/>
    <property type="evidence" value="ECO:0007669"/>
    <property type="project" value="UniProtKB-SubCell"/>
</dbReference>
<feature type="repeat" description="WD" evidence="6">
    <location>
        <begin position="646"/>
        <end position="687"/>
    </location>
</feature>
<keyword evidence="4 6" id="KW-0853">WD repeat</keyword>
<keyword evidence="9" id="KW-1185">Reference proteome</keyword>
<dbReference type="PRINTS" id="PR00320">
    <property type="entry name" value="GPROTEINBRPT"/>
</dbReference>
<dbReference type="PROSITE" id="PS00678">
    <property type="entry name" value="WD_REPEATS_1"/>
    <property type="match status" value="3"/>
</dbReference>
<dbReference type="GO" id="GO:0016251">
    <property type="term" value="F:RNA polymerase II general transcription initiation factor activity"/>
    <property type="evidence" value="ECO:0007669"/>
    <property type="project" value="TreeGrafter"/>
</dbReference>
<feature type="repeat" description="WD" evidence="6">
    <location>
        <begin position="773"/>
        <end position="815"/>
    </location>
</feature>
<feature type="repeat" description="WD" evidence="6">
    <location>
        <begin position="731"/>
        <end position="772"/>
    </location>
</feature>
<name>A0AAD9G9E5_9STRA</name>
<dbReference type="PROSITE" id="PS50082">
    <property type="entry name" value="WD_REPEATS_2"/>
    <property type="match status" value="6"/>
</dbReference>
<comment type="subcellular location">
    <subcellularLocation>
        <location evidence="1">Host cell</location>
    </subcellularLocation>
    <subcellularLocation>
        <location evidence="2">Secreted</location>
    </subcellularLocation>
</comment>
<dbReference type="Pfam" id="PF00400">
    <property type="entry name" value="WD40"/>
    <property type="match status" value="6"/>
</dbReference>
<evidence type="ECO:0000256" key="3">
    <source>
        <dbReference type="ARBA" id="ARBA00022525"/>
    </source>
</evidence>
<evidence type="ECO:0000256" key="6">
    <source>
        <dbReference type="PROSITE-ProRule" id="PRU00221"/>
    </source>
</evidence>
<dbReference type="GO" id="GO:0043657">
    <property type="term" value="C:host cell"/>
    <property type="evidence" value="ECO:0007669"/>
    <property type="project" value="UniProtKB-SubCell"/>
</dbReference>
<evidence type="ECO:0000256" key="2">
    <source>
        <dbReference type="ARBA" id="ARBA00004613"/>
    </source>
</evidence>
<evidence type="ECO:0000313" key="9">
    <source>
        <dbReference type="Proteomes" id="UP001259832"/>
    </source>
</evidence>
<feature type="repeat" description="WD" evidence="6">
    <location>
        <begin position="817"/>
        <end position="858"/>
    </location>
</feature>
<dbReference type="PROSITE" id="PS50294">
    <property type="entry name" value="WD_REPEATS_REGION"/>
    <property type="match status" value="5"/>
</dbReference>
<evidence type="ECO:0000256" key="1">
    <source>
        <dbReference type="ARBA" id="ARBA00004340"/>
    </source>
</evidence>
<evidence type="ECO:0000259" key="7">
    <source>
        <dbReference type="Pfam" id="PF20147"/>
    </source>
</evidence>
<gene>
    <name evidence="8" type="ORF">P3T76_011506</name>
</gene>
<dbReference type="InterPro" id="IPR019775">
    <property type="entry name" value="WD40_repeat_CS"/>
</dbReference>
<dbReference type="InterPro" id="IPR011009">
    <property type="entry name" value="Kinase-like_dom_sf"/>
</dbReference>
<dbReference type="InterPro" id="IPR036322">
    <property type="entry name" value="WD40_repeat_dom_sf"/>
</dbReference>